<accession>A0A951MG27</accession>
<dbReference type="InterPro" id="IPR019863">
    <property type="entry name" value="Motility-assoc_ABC-rel_GldG"/>
</dbReference>
<keyword evidence="5" id="KW-1185">Reference proteome</keyword>
<reference evidence="4 5" key="1">
    <citation type="journal article" date="2020" name="Syst. Appl. Microbiol.">
        <title>Arthrospiribacter ruber gen. nov., sp. nov., a novel bacterium isolated from Arthrospira cultures.</title>
        <authorList>
            <person name="Waleron M."/>
            <person name="Misztak A."/>
            <person name="Waleron M.M."/>
            <person name="Furmaniak M."/>
            <person name="Mrozik A."/>
            <person name="Waleron K."/>
        </authorList>
    </citation>
    <scope>NUCLEOTIDE SEQUENCE [LARGE SCALE GENOMIC DNA]</scope>
    <source>
        <strain evidence="4 5">DPMB0001</strain>
    </source>
</reference>
<comment type="caution">
    <text evidence="4">The sequence shown here is derived from an EMBL/GenBank/DDBJ whole genome shotgun (WGS) entry which is preliminary data.</text>
</comment>
<dbReference type="Pfam" id="PF23357">
    <property type="entry name" value="DUF7088"/>
    <property type="match status" value="1"/>
</dbReference>
<dbReference type="Pfam" id="PF09822">
    <property type="entry name" value="ABC_transp_aux"/>
    <property type="match status" value="1"/>
</dbReference>
<dbReference type="InterPro" id="IPR055396">
    <property type="entry name" value="DUF7088"/>
</dbReference>
<keyword evidence="1" id="KW-1133">Transmembrane helix</keyword>
<evidence type="ECO:0000256" key="1">
    <source>
        <dbReference type="SAM" id="Phobius"/>
    </source>
</evidence>
<feature type="domain" description="DUF7088" evidence="3">
    <location>
        <begin position="38"/>
        <end position="147"/>
    </location>
</feature>
<dbReference type="AlphaFoldDB" id="A0A951MG27"/>
<evidence type="ECO:0000259" key="2">
    <source>
        <dbReference type="Pfam" id="PF09822"/>
    </source>
</evidence>
<protein>
    <submittedName>
        <fullName evidence="4">Gliding motility-associated ABC transporter substrate-binding protein GldG</fullName>
    </submittedName>
</protein>
<keyword evidence="1" id="KW-0472">Membrane</keyword>
<proteinExistence type="predicted"/>
<dbReference type="EMBL" id="RPHB01000012">
    <property type="protein sequence ID" value="MBW3470187.1"/>
    <property type="molecule type" value="Genomic_DNA"/>
</dbReference>
<sequence>MKNRSDINLLKQIGLPMAAILILWVIGYFFSFRIDLTEEKRFSLHPASEEILKGLEEPIEVEILLTGNLPGGMRRLQRSIEETVRTFNAYSPYKISYYYQDPLVLPADIREDYIVGLSEYGINPTNLFLSEDGGQRSKLIFPGIVVRNEEYETGALVLRGEKGMGPDQVLNQSIENLEFELINAIKKLIRKQEFAVGMLMGNGEMEEDDGFGIIEALVEDFEVYKIPMEQAQKVEDLDPFAAILIPGPKEPYTEREVFLLDQYLMNGGNLIFLIDALAFDLEQAGGDGTVAMPFDTGLDQMLFRYGIRVNKDLIQDMNFGYHPVMAGNFGDQEQLVPLPWPFYVSAGRMANHPVTKGLDQVMFRFVSTMDTVKADGVRKTPLIFSSDFSRKMAAPVRLAFEEMADGPDLNEFTSQNLPLLYLLEGNFTSLFKNRFLPDGMDQAGFLESGSEGMVMVAATGNLFKSQLNFMDGSPLPLGEDPFSNVEYANRQLLINSINYLLEPEGIMSTRTKQFQIRPLNKVKVRDERSKWQLINIAVPVFIIGVLGFVWTFMRKRRFSH</sequence>
<feature type="domain" description="ABC-type uncharacterised transport system" evidence="2">
    <location>
        <begin position="196"/>
        <end position="496"/>
    </location>
</feature>
<gene>
    <name evidence="4" type="primary">gldG</name>
    <name evidence="4" type="ORF">EGN73_20575</name>
</gene>
<organism evidence="4 5">
    <name type="scientific">Arthrospiribacter ruber</name>
    <dbReference type="NCBI Taxonomy" id="2487934"/>
    <lineage>
        <taxon>Bacteria</taxon>
        <taxon>Pseudomonadati</taxon>
        <taxon>Bacteroidota</taxon>
        <taxon>Cytophagia</taxon>
        <taxon>Cytophagales</taxon>
        <taxon>Cyclobacteriaceae</taxon>
        <taxon>Arthrospiribacter</taxon>
    </lineage>
</organism>
<dbReference type="InterPro" id="IPR019196">
    <property type="entry name" value="ABC_transp_unknown"/>
</dbReference>
<evidence type="ECO:0000313" key="4">
    <source>
        <dbReference type="EMBL" id="MBW3470187.1"/>
    </source>
</evidence>
<evidence type="ECO:0000313" key="5">
    <source>
        <dbReference type="Proteomes" id="UP000727490"/>
    </source>
</evidence>
<feature type="transmembrane region" description="Helical" evidence="1">
    <location>
        <begin position="531"/>
        <end position="553"/>
    </location>
</feature>
<name>A0A951MG27_9BACT</name>
<dbReference type="NCBIfam" id="TIGR03521">
    <property type="entry name" value="GldG"/>
    <property type="match status" value="1"/>
</dbReference>
<evidence type="ECO:0000259" key="3">
    <source>
        <dbReference type="Pfam" id="PF23357"/>
    </source>
</evidence>
<dbReference type="RefSeq" id="WP_219293849.1">
    <property type="nucleotide sequence ID" value="NZ_RPHB01000012.1"/>
</dbReference>
<feature type="transmembrane region" description="Helical" evidence="1">
    <location>
        <begin position="12"/>
        <end position="31"/>
    </location>
</feature>
<keyword evidence="1" id="KW-0812">Transmembrane</keyword>
<dbReference type="Proteomes" id="UP000727490">
    <property type="component" value="Unassembled WGS sequence"/>
</dbReference>